<dbReference type="EMBL" id="AFJM02000046">
    <property type="protein sequence ID" value="EMM71542.1"/>
    <property type="molecule type" value="Genomic_DNA"/>
</dbReference>
<evidence type="ECO:0000313" key="2">
    <source>
        <dbReference type="Proteomes" id="UP000012101"/>
    </source>
</evidence>
<dbReference type="InterPro" id="IPR007948">
    <property type="entry name" value="DUF736"/>
</dbReference>
<gene>
    <name evidence="1" type="ORF">LEP1GSC038_0344</name>
</gene>
<proteinExistence type="predicted"/>
<organism evidence="1 2">
    <name type="scientific">Leptospira weilii str. 2006001855</name>
    <dbReference type="NCBI Taxonomy" id="996804"/>
    <lineage>
        <taxon>Bacteria</taxon>
        <taxon>Pseudomonadati</taxon>
        <taxon>Spirochaetota</taxon>
        <taxon>Spirochaetia</taxon>
        <taxon>Leptospirales</taxon>
        <taxon>Leptospiraceae</taxon>
        <taxon>Leptospira</taxon>
    </lineage>
</organism>
<evidence type="ECO:0000313" key="1">
    <source>
        <dbReference type="EMBL" id="EMM71542.1"/>
    </source>
</evidence>
<comment type="caution">
    <text evidence="1">The sequence shown here is derived from an EMBL/GenBank/DDBJ whole genome shotgun (WGS) entry which is preliminary data.</text>
</comment>
<protein>
    <submittedName>
        <fullName evidence="1">PF05284 family protein</fullName>
    </submittedName>
</protein>
<dbReference type="Pfam" id="PF05284">
    <property type="entry name" value="DUF736"/>
    <property type="match status" value="1"/>
</dbReference>
<name>M6FK74_9LEPT</name>
<dbReference type="Proteomes" id="UP000012101">
    <property type="component" value="Unassembled WGS sequence"/>
</dbReference>
<sequence length="124" mass="14427">MSNVGYMEKKKLQDGKEFYNLEINFPFCPKMEFYVSKNDLKNSPDAKNSAPDFLVSYSRCRVGAIWKKTSKNNSEYLSCEIMAPLHSKGKLNFVLFQDRDMPGRFNVSYSEPMEKKPTEEEVPF</sequence>
<dbReference type="AlphaFoldDB" id="M6FK74"/>
<reference evidence="1 2" key="1">
    <citation type="submission" date="2013-01" db="EMBL/GenBank/DDBJ databases">
        <authorList>
            <person name="Harkins D.M."/>
            <person name="Durkin A.S."/>
            <person name="Brinkac L.M."/>
            <person name="Haft D.H."/>
            <person name="Selengut J.D."/>
            <person name="Sanka R."/>
            <person name="DePew J."/>
            <person name="Purushe J."/>
            <person name="Hospenthal D.R."/>
            <person name="Murray C.K."/>
            <person name="Pimentel G."/>
            <person name="Wasfy M."/>
            <person name="Vinetz J.M."/>
            <person name="Sutton G.G."/>
            <person name="Nierman W.C."/>
            <person name="Fouts D.E."/>
        </authorList>
    </citation>
    <scope>NUCLEOTIDE SEQUENCE [LARGE SCALE GENOMIC DNA]</scope>
    <source>
        <strain evidence="1 2">2006001855</strain>
    </source>
</reference>
<accession>M6FK74</accession>